<evidence type="ECO:0000256" key="9">
    <source>
        <dbReference type="SAM" id="Phobius"/>
    </source>
</evidence>
<keyword evidence="6" id="KW-0406">Ion transport</keyword>
<organism evidence="10 11">
    <name type="scientific">Megalops atlanticus</name>
    <name type="common">Tarpon</name>
    <name type="synonym">Clupea gigantea</name>
    <dbReference type="NCBI Taxonomy" id="7932"/>
    <lineage>
        <taxon>Eukaryota</taxon>
        <taxon>Metazoa</taxon>
        <taxon>Chordata</taxon>
        <taxon>Craniata</taxon>
        <taxon>Vertebrata</taxon>
        <taxon>Euteleostomi</taxon>
        <taxon>Actinopterygii</taxon>
        <taxon>Neopterygii</taxon>
        <taxon>Teleostei</taxon>
        <taxon>Elopiformes</taxon>
        <taxon>Megalopidae</taxon>
        <taxon>Megalops</taxon>
    </lineage>
</organism>
<dbReference type="PANTHER" id="PTHR32261:SF4">
    <property type="entry name" value="CALCIUM HOMEOSTASIS MODULATOR PROTEIN 6"/>
    <property type="match status" value="1"/>
</dbReference>
<evidence type="ECO:0000313" key="11">
    <source>
        <dbReference type="Proteomes" id="UP001046870"/>
    </source>
</evidence>
<dbReference type="Proteomes" id="UP001046870">
    <property type="component" value="Chromosome 10"/>
</dbReference>
<protein>
    <recommendedName>
        <fullName evidence="12">Calcium homeostasis modulator protein 6</fullName>
    </recommendedName>
</protein>
<name>A0A9D3T4Y5_MEGAT</name>
<evidence type="ECO:0000256" key="6">
    <source>
        <dbReference type="ARBA" id="ARBA00023065"/>
    </source>
</evidence>
<dbReference type="PANTHER" id="PTHR32261">
    <property type="entry name" value="CALCIUM HOMEOSTASIS MODULATOR PROTEIN"/>
    <property type="match status" value="1"/>
</dbReference>
<evidence type="ECO:0000256" key="2">
    <source>
        <dbReference type="ARBA" id="ARBA00008497"/>
    </source>
</evidence>
<accession>A0A9D3T4Y5</accession>
<evidence type="ECO:0000256" key="5">
    <source>
        <dbReference type="ARBA" id="ARBA00022989"/>
    </source>
</evidence>
<keyword evidence="11" id="KW-1185">Reference proteome</keyword>
<comment type="subcellular location">
    <subcellularLocation>
        <location evidence="1">Membrane</location>
        <topology evidence="1">Multi-pass membrane protein</topology>
    </subcellularLocation>
</comment>
<evidence type="ECO:0000256" key="1">
    <source>
        <dbReference type="ARBA" id="ARBA00004141"/>
    </source>
</evidence>
<keyword evidence="4 9" id="KW-0812">Transmembrane</keyword>
<sequence>MDKFRTVLNIAQKQQTSLGFGLVALLTAGGEQIFSAVVFRCPCSSWNFVYGTVFLLVPALALLVLGYMISNKTWKLFTGLCRRKPDSRRLKSACAFLKVFLQITTSAMIAPVSWIAVALLNGNYFECAMTGVNVTLFKNHLCLGRSADCSKELHKFPCGKSSVPKPDIDEVMAIIRSESQVLGWLVIASITLGALLLTCVARCRSPVSYVQLKFWRAYAEQECDLMEKYVAQHAQQLAERNVKSFFQQTPPDPMVTPEKQAWEKVSSFFYFSKKNHYYSTLHRYVETCLDPSDTHRASVRSDAGDMANPTVLGFVDEGKMML</sequence>
<dbReference type="GO" id="GO:0005886">
    <property type="term" value="C:plasma membrane"/>
    <property type="evidence" value="ECO:0007669"/>
    <property type="project" value="TreeGrafter"/>
</dbReference>
<dbReference type="GO" id="GO:1904669">
    <property type="term" value="P:ATP export"/>
    <property type="evidence" value="ECO:0007669"/>
    <property type="project" value="UniProtKB-ARBA"/>
</dbReference>
<feature type="transmembrane region" description="Helical" evidence="9">
    <location>
        <begin position="90"/>
        <end position="116"/>
    </location>
</feature>
<dbReference type="InterPro" id="IPR029569">
    <property type="entry name" value="CALHM"/>
</dbReference>
<gene>
    <name evidence="10" type="ORF">MATL_G00134150</name>
</gene>
<dbReference type="GO" id="GO:0005261">
    <property type="term" value="F:monoatomic cation channel activity"/>
    <property type="evidence" value="ECO:0007669"/>
    <property type="project" value="TreeGrafter"/>
</dbReference>
<feature type="transmembrane region" description="Helical" evidence="9">
    <location>
        <begin position="181"/>
        <end position="203"/>
    </location>
</feature>
<evidence type="ECO:0000256" key="4">
    <source>
        <dbReference type="ARBA" id="ARBA00022692"/>
    </source>
</evidence>
<evidence type="ECO:0000313" key="10">
    <source>
        <dbReference type="EMBL" id="KAG7469941.1"/>
    </source>
</evidence>
<feature type="transmembrane region" description="Helical" evidence="9">
    <location>
        <begin position="50"/>
        <end position="69"/>
    </location>
</feature>
<comment type="similarity">
    <text evidence="2">Belongs to the CALHM family.</text>
</comment>
<keyword evidence="7 9" id="KW-0472">Membrane</keyword>
<evidence type="ECO:0000256" key="7">
    <source>
        <dbReference type="ARBA" id="ARBA00023136"/>
    </source>
</evidence>
<dbReference type="AlphaFoldDB" id="A0A9D3T4Y5"/>
<keyword evidence="8" id="KW-0407">Ion channel</keyword>
<evidence type="ECO:0000256" key="3">
    <source>
        <dbReference type="ARBA" id="ARBA00022448"/>
    </source>
</evidence>
<dbReference type="EMBL" id="JAFDVH010000010">
    <property type="protein sequence ID" value="KAG7469941.1"/>
    <property type="molecule type" value="Genomic_DNA"/>
</dbReference>
<evidence type="ECO:0000256" key="8">
    <source>
        <dbReference type="ARBA" id="ARBA00023303"/>
    </source>
</evidence>
<proteinExistence type="inferred from homology"/>
<comment type="caution">
    <text evidence="10">The sequence shown here is derived from an EMBL/GenBank/DDBJ whole genome shotgun (WGS) entry which is preliminary data.</text>
</comment>
<dbReference type="OrthoDB" id="5962981at2759"/>
<dbReference type="Pfam" id="PF14798">
    <property type="entry name" value="Ca_hom_mod"/>
    <property type="match status" value="1"/>
</dbReference>
<keyword evidence="5 9" id="KW-1133">Transmembrane helix</keyword>
<keyword evidence="3" id="KW-0813">Transport</keyword>
<evidence type="ECO:0008006" key="12">
    <source>
        <dbReference type="Google" id="ProtNLM"/>
    </source>
</evidence>
<reference evidence="10" key="1">
    <citation type="submission" date="2021-01" db="EMBL/GenBank/DDBJ databases">
        <authorList>
            <person name="Zahm M."/>
            <person name="Roques C."/>
            <person name="Cabau C."/>
            <person name="Klopp C."/>
            <person name="Donnadieu C."/>
            <person name="Jouanno E."/>
            <person name="Lampietro C."/>
            <person name="Louis A."/>
            <person name="Herpin A."/>
            <person name="Echchiki A."/>
            <person name="Berthelot C."/>
            <person name="Parey E."/>
            <person name="Roest-Crollius H."/>
            <person name="Braasch I."/>
            <person name="Postlethwait J."/>
            <person name="Bobe J."/>
            <person name="Montfort J."/>
            <person name="Bouchez O."/>
            <person name="Begum T."/>
            <person name="Mejri S."/>
            <person name="Adams A."/>
            <person name="Chen W.-J."/>
            <person name="Guiguen Y."/>
        </authorList>
    </citation>
    <scope>NUCLEOTIDE SEQUENCE</scope>
    <source>
        <strain evidence="10">YG-15Mar2019-1</strain>
        <tissue evidence="10">Brain</tissue>
    </source>
</reference>